<dbReference type="PANTHER" id="PTHR32258">
    <property type="entry name" value="PROTEIN NETWORKED 4A"/>
    <property type="match status" value="1"/>
</dbReference>
<gene>
    <name evidence="2" type="ORF">glysoja_048711</name>
</gene>
<accession>A0A0B2S8W6</accession>
<organism evidence="2">
    <name type="scientific">Glycine soja</name>
    <name type="common">Wild soybean</name>
    <dbReference type="NCBI Taxonomy" id="3848"/>
    <lineage>
        <taxon>Eukaryota</taxon>
        <taxon>Viridiplantae</taxon>
        <taxon>Streptophyta</taxon>
        <taxon>Embryophyta</taxon>
        <taxon>Tracheophyta</taxon>
        <taxon>Spermatophyta</taxon>
        <taxon>Magnoliopsida</taxon>
        <taxon>eudicotyledons</taxon>
        <taxon>Gunneridae</taxon>
        <taxon>Pentapetalae</taxon>
        <taxon>rosids</taxon>
        <taxon>fabids</taxon>
        <taxon>Fabales</taxon>
        <taxon>Fabaceae</taxon>
        <taxon>Papilionoideae</taxon>
        <taxon>50 kb inversion clade</taxon>
        <taxon>NPAAA clade</taxon>
        <taxon>indigoferoid/millettioid clade</taxon>
        <taxon>Phaseoleae</taxon>
        <taxon>Glycine</taxon>
        <taxon>Glycine subgen. Soja</taxon>
    </lineage>
</organism>
<evidence type="ECO:0000256" key="1">
    <source>
        <dbReference type="SAM" id="Coils"/>
    </source>
</evidence>
<reference evidence="2" key="1">
    <citation type="submission" date="2014-07" db="EMBL/GenBank/DDBJ databases">
        <title>Identification of a novel salt tolerance gene in wild soybean by whole-genome sequencing.</title>
        <authorList>
            <person name="Lam H.-M."/>
            <person name="Qi X."/>
            <person name="Li M.-W."/>
            <person name="Liu X."/>
            <person name="Xie M."/>
            <person name="Ni M."/>
            <person name="Xu X."/>
        </authorList>
    </citation>
    <scope>NUCLEOTIDE SEQUENCE [LARGE SCALE GENOMIC DNA]</scope>
    <source>
        <tissue evidence="2">Root</tissue>
    </source>
</reference>
<dbReference type="InterPro" id="IPR051861">
    <property type="entry name" value="NET_actin-binding_domain"/>
</dbReference>
<dbReference type="AlphaFoldDB" id="A0A0B2S8W6"/>
<proteinExistence type="predicted"/>
<protein>
    <submittedName>
        <fullName evidence="2">Uncharacterized protein</fullName>
    </submittedName>
</protein>
<dbReference type="GO" id="GO:0051015">
    <property type="term" value="F:actin filament binding"/>
    <property type="evidence" value="ECO:0007669"/>
    <property type="project" value="TreeGrafter"/>
</dbReference>
<feature type="coiled-coil region" evidence="1">
    <location>
        <begin position="56"/>
        <end position="196"/>
    </location>
</feature>
<dbReference type="EMBL" id="KN645772">
    <property type="protein sequence ID" value="KHN40724.1"/>
    <property type="molecule type" value="Genomic_DNA"/>
</dbReference>
<dbReference type="Proteomes" id="UP000053555">
    <property type="component" value="Unassembled WGS sequence"/>
</dbReference>
<name>A0A0B2S8W6_GLYSO</name>
<dbReference type="SUPFAM" id="SSF57997">
    <property type="entry name" value="Tropomyosin"/>
    <property type="match status" value="1"/>
</dbReference>
<keyword evidence="1" id="KW-0175">Coiled coil</keyword>
<dbReference type="PANTHER" id="PTHR32258:SF27">
    <property type="entry name" value="INTERACTING (KIP1-LIKE) FAMILY PROTEIN, PUTATIVE-RELATED"/>
    <property type="match status" value="1"/>
</dbReference>
<evidence type="ECO:0000313" key="2">
    <source>
        <dbReference type="EMBL" id="KHN40724.1"/>
    </source>
</evidence>
<sequence>MLTDDSSPCVESHTLGVPCPNYCESKHAEKADSEVQTLRKGLAKIQSDKDAIFLQYQKSMDKLSEMERDLNNAQKDAGGLDDRASKAEIETRVLKEALAQLKSKKEAVLEAKITLTEENSRMLSEQLEKVELEVKALRKNLVELNGEKESLVVLYHQCLEKITKMENEILLAQQNSKKLNREIEKGAEKLKTAEEHSHMLEKSNQSLRLEAENLL</sequence>
<dbReference type="GO" id="GO:0005886">
    <property type="term" value="C:plasma membrane"/>
    <property type="evidence" value="ECO:0007669"/>
    <property type="project" value="TreeGrafter"/>
</dbReference>